<dbReference type="InterPro" id="IPR029045">
    <property type="entry name" value="ClpP/crotonase-like_dom_sf"/>
</dbReference>
<dbReference type="Pfam" id="PF03572">
    <property type="entry name" value="Peptidase_S41"/>
    <property type="match status" value="1"/>
</dbReference>
<keyword evidence="4" id="KW-1185">Reference proteome</keyword>
<feature type="chain" id="PRO_5045192952" evidence="1">
    <location>
        <begin position="29"/>
        <end position="340"/>
    </location>
</feature>
<dbReference type="InterPro" id="IPR028204">
    <property type="entry name" value="Tricorn_C1"/>
</dbReference>
<organism evidence="3 4">
    <name type="scientific">Bacteroides sedimenti</name>
    <dbReference type="NCBI Taxonomy" id="2136147"/>
    <lineage>
        <taxon>Bacteria</taxon>
        <taxon>Pseudomonadati</taxon>
        <taxon>Bacteroidota</taxon>
        <taxon>Bacteroidia</taxon>
        <taxon>Bacteroidales</taxon>
        <taxon>Bacteroidaceae</taxon>
        <taxon>Bacteroides</taxon>
    </lineage>
</organism>
<accession>A0ABM8IDP2</accession>
<sequence length="340" mass="38674">MKLPKNINYHILQSIVLCLLLLPLSSCVEEDTNSNTPEGNFEALWKIIDEQYCFLDYKKIDWNAIHTKYKKRITPDMTNEGLFEVLGDMLAELKDGHVNLFSAHDVSRYWKWYEDYPMNFNDTIQKKYLGNNYRIASGIKYKILEDNIGYIYYSSFSNGIGSGNLDEVLNYMAICDGLIIDVRSNGGGTITNATKFAERFTNKKVLTGYIRHKLGTGHNDFSDPYPIYLEPSNSIRWQKKVAVLTNRRSYSATNDFVNSMRILPLVTIIGDKTGGGSGLPTSSELPNGWSVRFSSSPHYASDMSQIEWGIDPDIKVDITSADYNRGIDTIIERARAFLKQ</sequence>
<dbReference type="Pfam" id="PF14684">
    <property type="entry name" value="Tricorn_C1"/>
    <property type="match status" value="1"/>
</dbReference>
<dbReference type="Gene3D" id="3.90.226.10">
    <property type="entry name" value="2-enoyl-CoA Hydratase, Chain A, domain 1"/>
    <property type="match status" value="1"/>
</dbReference>
<gene>
    <name evidence="3" type="ORF">BSYN_23390</name>
</gene>
<proteinExistence type="predicted"/>
<dbReference type="EMBL" id="AP028055">
    <property type="protein sequence ID" value="BEH00075.1"/>
    <property type="molecule type" value="Genomic_DNA"/>
</dbReference>
<dbReference type="Gene3D" id="3.30.750.44">
    <property type="match status" value="1"/>
</dbReference>
<evidence type="ECO:0000259" key="2">
    <source>
        <dbReference type="SMART" id="SM00245"/>
    </source>
</evidence>
<evidence type="ECO:0000256" key="1">
    <source>
        <dbReference type="SAM" id="SignalP"/>
    </source>
</evidence>
<dbReference type="RefSeq" id="WP_353331105.1">
    <property type="nucleotide sequence ID" value="NZ_AP028055.1"/>
</dbReference>
<dbReference type="SMART" id="SM00245">
    <property type="entry name" value="TSPc"/>
    <property type="match status" value="1"/>
</dbReference>
<keyword evidence="1" id="KW-0732">Signal</keyword>
<evidence type="ECO:0000313" key="3">
    <source>
        <dbReference type="EMBL" id="BEH00075.1"/>
    </source>
</evidence>
<dbReference type="SUPFAM" id="SSF52096">
    <property type="entry name" value="ClpP/crotonase"/>
    <property type="match status" value="1"/>
</dbReference>
<protein>
    <submittedName>
        <fullName evidence="3">Peptidase S41</fullName>
    </submittedName>
</protein>
<reference evidence="3 4" key="1">
    <citation type="submission" date="2023-04" db="EMBL/GenBank/DDBJ databases">
        <title>Draft genome sequence of acteroides sedimenti strain YN3PY1.</title>
        <authorList>
            <person name="Yoshida N."/>
        </authorList>
    </citation>
    <scope>NUCLEOTIDE SEQUENCE [LARGE SCALE GENOMIC DNA]</scope>
    <source>
        <strain evidence="3 4">YN3PY1</strain>
    </source>
</reference>
<dbReference type="PANTHER" id="PTHR11261">
    <property type="entry name" value="INTERPHOTORECEPTOR RETINOID-BINDING PROTEIN"/>
    <property type="match status" value="1"/>
</dbReference>
<feature type="signal peptide" evidence="1">
    <location>
        <begin position="1"/>
        <end position="28"/>
    </location>
</feature>
<feature type="domain" description="Tail specific protease" evidence="2">
    <location>
        <begin position="131"/>
        <end position="317"/>
    </location>
</feature>
<dbReference type="PANTHER" id="PTHR11261:SF3">
    <property type="entry name" value="RETINOL-BINDING PROTEIN 3"/>
    <property type="match status" value="1"/>
</dbReference>
<dbReference type="InterPro" id="IPR005151">
    <property type="entry name" value="Tail-specific_protease"/>
</dbReference>
<dbReference type="CDD" id="cd07563">
    <property type="entry name" value="Peptidase_S41_IRBP"/>
    <property type="match status" value="1"/>
</dbReference>
<evidence type="ECO:0000313" key="4">
    <source>
        <dbReference type="Proteomes" id="UP001496674"/>
    </source>
</evidence>
<dbReference type="Proteomes" id="UP001496674">
    <property type="component" value="Chromosome"/>
</dbReference>
<name>A0ABM8IDP2_9BACE</name>